<evidence type="ECO:0000313" key="1">
    <source>
        <dbReference type="EMBL" id="KUG23935.1"/>
    </source>
</evidence>
<gene>
    <name evidence="1" type="ORF">ASZ90_006263</name>
</gene>
<sequence length="39" mass="4554">MKNFSEKSEEIIMLIKSKESDVSIVPQTLKIYLFQMHPA</sequence>
<name>A0A0W8FSQ8_9ZZZZ</name>
<dbReference type="AlphaFoldDB" id="A0A0W8FSQ8"/>
<dbReference type="EMBL" id="LNQE01000877">
    <property type="protein sequence ID" value="KUG23935.1"/>
    <property type="molecule type" value="Genomic_DNA"/>
</dbReference>
<organism evidence="1">
    <name type="scientific">hydrocarbon metagenome</name>
    <dbReference type="NCBI Taxonomy" id="938273"/>
    <lineage>
        <taxon>unclassified sequences</taxon>
        <taxon>metagenomes</taxon>
        <taxon>ecological metagenomes</taxon>
    </lineage>
</organism>
<protein>
    <submittedName>
        <fullName evidence="1">Uncharacterized protein</fullName>
    </submittedName>
</protein>
<accession>A0A0W8FSQ8</accession>
<proteinExistence type="predicted"/>
<reference evidence="1" key="1">
    <citation type="journal article" date="2015" name="Proc. Natl. Acad. Sci. U.S.A.">
        <title>Networks of energetic and metabolic interactions define dynamics in microbial communities.</title>
        <authorList>
            <person name="Embree M."/>
            <person name="Liu J.K."/>
            <person name="Al-Bassam M.M."/>
            <person name="Zengler K."/>
        </authorList>
    </citation>
    <scope>NUCLEOTIDE SEQUENCE</scope>
</reference>
<comment type="caution">
    <text evidence="1">The sequence shown here is derived from an EMBL/GenBank/DDBJ whole genome shotgun (WGS) entry which is preliminary data.</text>
</comment>